<sequence length="107" mass="12545">MEVKQLPPLTYVVWCDKREVSVLSNCHARVNMAEIGKERPQFKPDIIHEYNMNMGGVDLADQVTQAYPSMRKTIKWYKKLFLRIMDITLYNSLVIWKVVNPGKRCLT</sequence>
<dbReference type="InterPro" id="IPR029526">
    <property type="entry name" value="PGBD"/>
</dbReference>
<name>A0ABQ8SUE0_PERAM</name>
<evidence type="ECO:0000313" key="3">
    <source>
        <dbReference type="Proteomes" id="UP001148838"/>
    </source>
</evidence>
<gene>
    <name evidence="2" type="ORF">ANN_13742</name>
</gene>
<feature type="domain" description="PiggyBac transposable element-derived protein" evidence="1">
    <location>
        <begin position="8"/>
        <end position="92"/>
    </location>
</feature>
<evidence type="ECO:0000313" key="2">
    <source>
        <dbReference type="EMBL" id="KAJ4437804.1"/>
    </source>
</evidence>
<dbReference type="EMBL" id="JAJSOF020000019">
    <property type="protein sequence ID" value="KAJ4437804.1"/>
    <property type="molecule type" value="Genomic_DNA"/>
</dbReference>
<keyword evidence="3" id="KW-1185">Reference proteome</keyword>
<organism evidence="2 3">
    <name type="scientific">Periplaneta americana</name>
    <name type="common">American cockroach</name>
    <name type="synonym">Blatta americana</name>
    <dbReference type="NCBI Taxonomy" id="6978"/>
    <lineage>
        <taxon>Eukaryota</taxon>
        <taxon>Metazoa</taxon>
        <taxon>Ecdysozoa</taxon>
        <taxon>Arthropoda</taxon>
        <taxon>Hexapoda</taxon>
        <taxon>Insecta</taxon>
        <taxon>Pterygota</taxon>
        <taxon>Neoptera</taxon>
        <taxon>Polyneoptera</taxon>
        <taxon>Dictyoptera</taxon>
        <taxon>Blattodea</taxon>
        <taxon>Blattoidea</taxon>
        <taxon>Blattidae</taxon>
        <taxon>Blattinae</taxon>
        <taxon>Periplaneta</taxon>
    </lineage>
</organism>
<dbReference type="Pfam" id="PF13843">
    <property type="entry name" value="DDE_Tnp_1_7"/>
    <property type="match status" value="1"/>
</dbReference>
<dbReference type="PANTHER" id="PTHR46599:SF3">
    <property type="entry name" value="PIGGYBAC TRANSPOSABLE ELEMENT-DERIVED PROTEIN 4"/>
    <property type="match status" value="1"/>
</dbReference>
<accession>A0ABQ8SUE0</accession>
<dbReference type="Proteomes" id="UP001148838">
    <property type="component" value="Unassembled WGS sequence"/>
</dbReference>
<protein>
    <recommendedName>
        <fullName evidence="1">PiggyBac transposable element-derived protein domain-containing protein</fullName>
    </recommendedName>
</protein>
<evidence type="ECO:0000259" key="1">
    <source>
        <dbReference type="Pfam" id="PF13843"/>
    </source>
</evidence>
<comment type="caution">
    <text evidence="2">The sequence shown here is derived from an EMBL/GenBank/DDBJ whole genome shotgun (WGS) entry which is preliminary data.</text>
</comment>
<dbReference type="PANTHER" id="PTHR46599">
    <property type="entry name" value="PIGGYBAC TRANSPOSABLE ELEMENT-DERIVED PROTEIN 4"/>
    <property type="match status" value="1"/>
</dbReference>
<reference evidence="2 3" key="1">
    <citation type="journal article" date="2022" name="Allergy">
        <title>Genome assembly and annotation of Periplaneta americana reveal a comprehensive cockroach allergen profile.</title>
        <authorList>
            <person name="Wang L."/>
            <person name="Xiong Q."/>
            <person name="Saelim N."/>
            <person name="Wang L."/>
            <person name="Nong W."/>
            <person name="Wan A.T."/>
            <person name="Shi M."/>
            <person name="Liu X."/>
            <person name="Cao Q."/>
            <person name="Hui J.H.L."/>
            <person name="Sookrung N."/>
            <person name="Leung T.F."/>
            <person name="Tungtrongchitr A."/>
            <person name="Tsui S.K.W."/>
        </authorList>
    </citation>
    <scope>NUCLEOTIDE SEQUENCE [LARGE SCALE GENOMIC DNA]</scope>
    <source>
        <strain evidence="2">PWHHKU_190912</strain>
    </source>
</reference>
<proteinExistence type="predicted"/>